<organism evidence="2 3">
    <name type="scientific">Salpingoeca rosetta (strain ATCC 50818 / BSB-021)</name>
    <dbReference type="NCBI Taxonomy" id="946362"/>
    <lineage>
        <taxon>Eukaryota</taxon>
        <taxon>Choanoflagellata</taxon>
        <taxon>Craspedida</taxon>
        <taxon>Salpingoecidae</taxon>
        <taxon>Salpingoeca</taxon>
    </lineage>
</organism>
<dbReference type="Gene3D" id="3.40.50.150">
    <property type="entry name" value="Vaccinia Virus protein VP39"/>
    <property type="match status" value="1"/>
</dbReference>
<dbReference type="InterPro" id="IPR029063">
    <property type="entry name" value="SAM-dependent_MTases_sf"/>
</dbReference>
<dbReference type="GeneID" id="16077586"/>
<evidence type="ECO:0000259" key="1">
    <source>
        <dbReference type="Pfam" id="PF13649"/>
    </source>
</evidence>
<dbReference type="OrthoDB" id="66144at2759"/>
<dbReference type="InParanoid" id="F2U2D8"/>
<sequence>MEEHYATVLAPFYTWSLIGDDFGAAVDTEVQRFKDLCPAIPDLAGADALDLGCGSGLHSLALAKLGMRVRGVDLCQQLLDEMAQHASDLGLSVTAARGDIMNPAIWTEGSDGATQPAVITCMGDTLSHLGSIQEVEAFLASAYPQLRQDGMLLLSYRDQEVELVGPARVIPVRSSPTRIHTCFLEFEPEHIHVNDIFHQFDADSQAWTQHVGGFTKLRITTSLVITALEAAGFEIQAQNTYGGMSYVCATPLH</sequence>
<evidence type="ECO:0000313" key="3">
    <source>
        <dbReference type="Proteomes" id="UP000007799"/>
    </source>
</evidence>
<feature type="domain" description="Methyltransferase" evidence="1">
    <location>
        <begin position="49"/>
        <end position="150"/>
    </location>
</feature>
<dbReference type="RefSeq" id="XP_004996994.1">
    <property type="nucleotide sequence ID" value="XM_004996937.1"/>
</dbReference>
<proteinExistence type="predicted"/>
<keyword evidence="3" id="KW-1185">Reference proteome</keyword>
<dbReference type="AlphaFoldDB" id="F2U2D8"/>
<dbReference type="Pfam" id="PF13649">
    <property type="entry name" value="Methyltransf_25"/>
    <property type="match status" value="1"/>
</dbReference>
<dbReference type="EMBL" id="GL832959">
    <property type="protein sequence ID" value="EGD81790.1"/>
    <property type="molecule type" value="Genomic_DNA"/>
</dbReference>
<reference evidence="2" key="1">
    <citation type="submission" date="2009-08" db="EMBL/GenBank/DDBJ databases">
        <title>Annotation of Salpingoeca rosetta.</title>
        <authorList>
            <consortium name="The Broad Institute Genome Sequencing Platform"/>
            <person name="Russ C."/>
            <person name="Cuomo C."/>
            <person name="Burger G."/>
            <person name="Gray M.W."/>
            <person name="Holland P.W.H."/>
            <person name="King N."/>
            <person name="Lang F.B.F."/>
            <person name="Roger A.J."/>
            <person name="Ruiz-Trillo I."/>
            <person name="Young S.K."/>
            <person name="Zeng Q."/>
            <person name="Gargeya S."/>
            <person name="Alvarado L."/>
            <person name="Berlin A."/>
            <person name="Chapman S.B."/>
            <person name="Chen Z."/>
            <person name="Freedman E."/>
            <person name="Gellesch M."/>
            <person name="Goldberg J."/>
            <person name="Griggs A."/>
            <person name="Gujja S."/>
            <person name="Heilman E."/>
            <person name="Heiman D."/>
            <person name="Howarth C."/>
            <person name="Mehta T."/>
            <person name="Neiman D."/>
            <person name="Pearson M."/>
            <person name="Roberts A."/>
            <person name="Saif S."/>
            <person name="Shea T."/>
            <person name="Shenoy N."/>
            <person name="Sisk P."/>
            <person name="Stolte C."/>
            <person name="Sykes S."/>
            <person name="White J."/>
            <person name="Yandava C."/>
            <person name="Haas B."/>
            <person name="Nusbaum C."/>
            <person name="Birren B."/>
        </authorList>
    </citation>
    <scope>NUCLEOTIDE SEQUENCE</scope>
    <source>
        <strain evidence="2">ATCC 50818</strain>
    </source>
</reference>
<gene>
    <name evidence="2" type="ORF">PTSG_02503</name>
</gene>
<dbReference type="KEGG" id="sre:PTSG_02503"/>
<name>F2U2D8_SALR5</name>
<protein>
    <submittedName>
        <fullName evidence="2">SAM binding domain-containing protein</fullName>
    </submittedName>
</protein>
<dbReference type="Proteomes" id="UP000007799">
    <property type="component" value="Unassembled WGS sequence"/>
</dbReference>
<accession>F2U2D8</accession>
<dbReference type="SUPFAM" id="SSF53335">
    <property type="entry name" value="S-adenosyl-L-methionine-dependent methyltransferases"/>
    <property type="match status" value="1"/>
</dbReference>
<dbReference type="Gene3D" id="2.20.25.110">
    <property type="entry name" value="S-adenosyl-L-methionine-dependent methyltransferases"/>
    <property type="match status" value="1"/>
</dbReference>
<evidence type="ECO:0000313" key="2">
    <source>
        <dbReference type="EMBL" id="EGD81790.1"/>
    </source>
</evidence>
<dbReference type="InterPro" id="IPR041698">
    <property type="entry name" value="Methyltransf_25"/>
</dbReference>